<feature type="compositionally biased region" description="Basic and acidic residues" evidence="6">
    <location>
        <begin position="20"/>
        <end position="33"/>
    </location>
</feature>
<dbReference type="EMBL" id="JABEYC010000367">
    <property type="protein sequence ID" value="KAF4978451.1"/>
    <property type="molecule type" value="Genomic_DNA"/>
</dbReference>
<reference evidence="8" key="2">
    <citation type="submission" date="2020-05" db="EMBL/GenBank/DDBJ databases">
        <authorList>
            <person name="Kim H.-S."/>
            <person name="Proctor R.H."/>
            <person name="Brown D.W."/>
        </authorList>
    </citation>
    <scope>NUCLEOTIDE SEQUENCE</scope>
    <source>
        <strain evidence="8">NRRL 22465</strain>
    </source>
</reference>
<dbReference type="AlphaFoldDB" id="A0A8H4UL16"/>
<keyword evidence="3" id="KW-0805">Transcription regulation</keyword>
<evidence type="ECO:0000256" key="4">
    <source>
        <dbReference type="ARBA" id="ARBA00023163"/>
    </source>
</evidence>
<evidence type="ECO:0000259" key="7">
    <source>
        <dbReference type="Pfam" id="PF04082"/>
    </source>
</evidence>
<feature type="domain" description="Xylanolytic transcriptional activator regulatory" evidence="7">
    <location>
        <begin position="108"/>
        <end position="353"/>
    </location>
</feature>
<keyword evidence="5" id="KW-0539">Nucleus</keyword>
<dbReference type="InterPro" id="IPR007219">
    <property type="entry name" value="XnlR_reg_dom"/>
</dbReference>
<reference evidence="8" key="1">
    <citation type="journal article" date="2020" name="BMC Genomics">
        <title>Correction to: Identification and distribution of gene clusters required for synthesis of sphingolipid metabolism inhibitors in diverse species of the filamentous fungus Fusarium.</title>
        <authorList>
            <person name="Kim H.S."/>
            <person name="Lohmar J.M."/>
            <person name="Busman M."/>
            <person name="Brown D.W."/>
            <person name="Naumann T.A."/>
            <person name="Divon H.H."/>
            <person name="Lysoe E."/>
            <person name="Uhlig S."/>
            <person name="Proctor R.H."/>
        </authorList>
    </citation>
    <scope>NUCLEOTIDE SEQUENCE</scope>
    <source>
        <strain evidence="8">NRRL 22465</strain>
    </source>
</reference>
<keyword evidence="2" id="KW-0479">Metal-binding</keyword>
<dbReference type="GO" id="GO:0003677">
    <property type="term" value="F:DNA binding"/>
    <property type="evidence" value="ECO:0007669"/>
    <property type="project" value="InterPro"/>
</dbReference>
<dbReference type="GO" id="GO:0006351">
    <property type="term" value="P:DNA-templated transcription"/>
    <property type="evidence" value="ECO:0007669"/>
    <property type="project" value="InterPro"/>
</dbReference>
<evidence type="ECO:0000256" key="5">
    <source>
        <dbReference type="ARBA" id="ARBA00023242"/>
    </source>
</evidence>
<dbReference type="PANTHER" id="PTHR47338:SF7">
    <property type="entry name" value="ZN(II)2CYS6 TRANSCRIPTION FACTOR (EUROFUNG)"/>
    <property type="match status" value="1"/>
</dbReference>
<dbReference type="GO" id="GO:0008270">
    <property type="term" value="F:zinc ion binding"/>
    <property type="evidence" value="ECO:0007669"/>
    <property type="project" value="InterPro"/>
</dbReference>
<comment type="caution">
    <text evidence="8">The sequence shown here is derived from an EMBL/GenBank/DDBJ whole genome shotgun (WGS) entry which is preliminary data.</text>
</comment>
<dbReference type="OrthoDB" id="103349at2759"/>
<dbReference type="Pfam" id="PF04082">
    <property type="entry name" value="Fungal_trans"/>
    <property type="match status" value="1"/>
</dbReference>
<name>A0A8H4UL16_9HYPO</name>
<evidence type="ECO:0000313" key="8">
    <source>
        <dbReference type="EMBL" id="KAF4978451.1"/>
    </source>
</evidence>
<dbReference type="CDD" id="cd12148">
    <property type="entry name" value="fungal_TF_MHR"/>
    <property type="match status" value="1"/>
</dbReference>
<dbReference type="GO" id="GO:0005634">
    <property type="term" value="C:nucleus"/>
    <property type="evidence" value="ECO:0007669"/>
    <property type="project" value="UniProtKB-SubCell"/>
</dbReference>
<comment type="subcellular location">
    <subcellularLocation>
        <location evidence="1">Nucleus</location>
    </subcellularLocation>
</comment>
<feature type="region of interest" description="Disordered" evidence="6">
    <location>
        <begin position="20"/>
        <end position="64"/>
    </location>
</feature>
<proteinExistence type="predicted"/>
<feature type="compositionally biased region" description="Polar residues" evidence="6">
    <location>
        <begin position="36"/>
        <end position="62"/>
    </location>
</feature>
<dbReference type="InterPro" id="IPR050815">
    <property type="entry name" value="TF_fung"/>
</dbReference>
<sequence>MFAPNAVLASCQRRGRDCVYPETRRTQRSERRPSVLSDTSFTPRSTSQQVSAGQSAQPTSASPADLLSENALASPAESRSSFNSIRLLDGKALPLPPIREQLHLVVDYFRHLYPLPEFSFLNEGSITQRCLDGNIEEPLLLALCAVTTLRLGYLKYHPTSSGAWVHRAEAAIWAQIEQPTIFRTQALMLIILYRIETGEFQKAFMLCSIAARGASALRLHYERTDLSPLAQEIRRRLMWCLTMLDMHFSLGLPECELCPYEVIYLKLPCEEENFNFGDSREADANSSLSLDGVREDGLLSRYIQHLTVRRDVMRLKRQLSLSAHAIPQLAMIVDDFRKSLQSTRGQQYSHDVLKRYSRSKWLGRYVASHLSWHQCHCDLSRMFLPGYREAAPEAVVRGLPEAYVTDAAQNCLYHARAIMKILQDLSELNPGLVVAHMDIAICAYHSSRLLLFLSQSPLNPSDSGLTTDLALTQATAVFQLVKRLFTTSPIVNRLTVDFGRLIHLYATGQREPSQESSDTDEHSPTRPPRFARVAKEHQKLGVHSMLRHARFVDDSYNDTESTQSPEMGQSSVISSAHSDHGRPLTNTSSTHASALSPSSSRNSHLNASTSPLEMVNSPAESATVSSGLNLSYGNMFNISSPTAWQDVWGYNEPSTATDGDYF</sequence>
<evidence type="ECO:0000313" key="9">
    <source>
        <dbReference type="Proteomes" id="UP000635477"/>
    </source>
</evidence>
<dbReference type="GO" id="GO:0000981">
    <property type="term" value="F:DNA-binding transcription factor activity, RNA polymerase II-specific"/>
    <property type="evidence" value="ECO:0007669"/>
    <property type="project" value="InterPro"/>
</dbReference>
<evidence type="ECO:0000256" key="1">
    <source>
        <dbReference type="ARBA" id="ARBA00004123"/>
    </source>
</evidence>
<organism evidence="8 9">
    <name type="scientific">Fusarium zealandicum</name>
    <dbReference type="NCBI Taxonomy" id="1053134"/>
    <lineage>
        <taxon>Eukaryota</taxon>
        <taxon>Fungi</taxon>
        <taxon>Dikarya</taxon>
        <taxon>Ascomycota</taxon>
        <taxon>Pezizomycotina</taxon>
        <taxon>Sordariomycetes</taxon>
        <taxon>Hypocreomycetidae</taxon>
        <taxon>Hypocreales</taxon>
        <taxon>Nectriaceae</taxon>
        <taxon>Fusarium</taxon>
        <taxon>Fusarium staphyleae species complex</taxon>
    </lineage>
</organism>
<gene>
    <name evidence="8" type="ORF">FZEAL_5176</name>
</gene>
<keyword evidence="4" id="KW-0804">Transcription</keyword>
<feature type="compositionally biased region" description="Polar residues" evidence="6">
    <location>
        <begin position="558"/>
        <end position="576"/>
    </location>
</feature>
<dbReference type="PANTHER" id="PTHR47338">
    <property type="entry name" value="ZN(II)2CYS6 TRANSCRIPTION FACTOR (EUROFUNG)-RELATED"/>
    <property type="match status" value="1"/>
</dbReference>
<feature type="compositionally biased region" description="Low complexity" evidence="6">
    <location>
        <begin position="587"/>
        <end position="610"/>
    </location>
</feature>
<evidence type="ECO:0000256" key="2">
    <source>
        <dbReference type="ARBA" id="ARBA00022723"/>
    </source>
</evidence>
<dbReference type="Proteomes" id="UP000635477">
    <property type="component" value="Unassembled WGS sequence"/>
</dbReference>
<accession>A0A8H4UL16</accession>
<protein>
    <recommendedName>
        <fullName evidence="7">Xylanolytic transcriptional activator regulatory domain-containing protein</fullName>
    </recommendedName>
</protein>
<feature type="region of interest" description="Disordered" evidence="6">
    <location>
        <begin position="556"/>
        <end position="618"/>
    </location>
</feature>
<evidence type="ECO:0000256" key="3">
    <source>
        <dbReference type="ARBA" id="ARBA00023015"/>
    </source>
</evidence>
<evidence type="ECO:0000256" key="6">
    <source>
        <dbReference type="SAM" id="MobiDB-lite"/>
    </source>
</evidence>
<keyword evidence="9" id="KW-1185">Reference proteome</keyword>